<dbReference type="InterPro" id="IPR051819">
    <property type="entry name" value="PTS_sugar-specific_EIIB"/>
</dbReference>
<keyword evidence="2" id="KW-0597">Phosphoprotein</keyword>
<dbReference type="InterPro" id="IPR036095">
    <property type="entry name" value="PTS_EIIB-like_sf"/>
</dbReference>
<evidence type="ECO:0000259" key="8">
    <source>
        <dbReference type="PROSITE" id="PS51100"/>
    </source>
</evidence>
<feature type="modified residue" description="Phosphocysteine; by EIIA" evidence="7">
    <location>
        <position position="10"/>
    </location>
</feature>
<dbReference type="GO" id="GO:0016301">
    <property type="term" value="F:kinase activity"/>
    <property type="evidence" value="ECO:0007669"/>
    <property type="project" value="UniProtKB-KW"/>
</dbReference>
<dbReference type="GO" id="GO:0008982">
    <property type="term" value="F:protein-N(PI)-phosphohistidine-sugar phosphotransferase activity"/>
    <property type="evidence" value="ECO:0007669"/>
    <property type="project" value="InterPro"/>
</dbReference>
<protein>
    <submittedName>
        <fullName evidence="9">PTS sugar transporter subunit IIB</fullName>
    </submittedName>
</protein>
<dbReference type="InterPro" id="IPR003501">
    <property type="entry name" value="PTS_EIIB_2/3"/>
</dbReference>
<dbReference type="PANTHER" id="PTHR34581:SF2">
    <property type="entry name" value="PTS SYSTEM N,N'-DIACETYLCHITOBIOSE-SPECIFIC EIIB COMPONENT"/>
    <property type="match status" value="1"/>
</dbReference>
<accession>A0A940SW49</accession>
<dbReference type="Proteomes" id="UP000674938">
    <property type="component" value="Unassembled WGS sequence"/>
</dbReference>
<feature type="domain" description="PTS EIIB type-3" evidence="8">
    <location>
        <begin position="3"/>
        <end position="104"/>
    </location>
</feature>
<dbReference type="GO" id="GO:0009401">
    <property type="term" value="P:phosphoenolpyruvate-dependent sugar phosphotransferase system"/>
    <property type="evidence" value="ECO:0007669"/>
    <property type="project" value="UniProtKB-KW"/>
</dbReference>
<dbReference type="AlphaFoldDB" id="A0A940SW49"/>
<dbReference type="RefSeq" id="WP_209526631.1">
    <property type="nucleotide sequence ID" value="NZ_JAEEGA010000004.1"/>
</dbReference>
<evidence type="ECO:0000256" key="2">
    <source>
        <dbReference type="ARBA" id="ARBA00022553"/>
    </source>
</evidence>
<dbReference type="Gene3D" id="3.40.50.2300">
    <property type="match status" value="1"/>
</dbReference>
<sequence>MDKITVMLVCGGGASSGFLASSMRKSAKKQQLIMEVFATSESEIDNHVDEIDVLLVGPHLRYLEEEIQEKLAGKDIKLAIIENDIYGSLDGERAVKKVINMMEE</sequence>
<keyword evidence="10" id="KW-1185">Reference proteome</keyword>
<evidence type="ECO:0000256" key="5">
    <source>
        <dbReference type="ARBA" id="ARBA00022683"/>
    </source>
</evidence>
<evidence type="ECO:0000256" key="3">
    <source>
        <dbReference type="ARBA" id="ARBA00022597"/>
    </source>
</evidence>
<evidence type="ECO:0000256" key="6">
    <source>
        <dbReference type="ARBA" id="ARBA00022777"/>
    </source>
</evidence>
<dbReference type="Pfam" id="PF02302">
    <property type="entry name" value="PTS_IIB"/>
    <property type="match status" value="1"/>
</dbReference>
<dbReference type="InterPro" id="IPR013012">
    <property type="entry name" value="PTS_EIIB_3"/>
</dbReference>
<gene>
    <name evidence="9" type="ORF">I6N95_08335</name>
</gene>
<evidence type="ECO:0000256" key="1">
    <source>
        <dbReference type="ARBA" id="ARBA00022448"/>
    </source>
</evidence>
<keyword evidence="4" id="KW-0808">Transferase</keyword>
<dbReference type="CDD" id="cd05564">
    <property type="entry name" value="PTS_IIB_chitobiose_lichenan"/>
    <property type="match status" value="1"/>
</dbReference>
<name>A0A940SW49_9ENTE</name>
<keyword evidence="1" id="KW-0813">Transport</keyword>
<dbReference type="EMBL" id="JAEEGA010000004">
    <property type="protein sequence ID" value="MBP1041008.1"/>
    <property type="molecule type" value="Genomic_DNA"/>
</dbReference>
<keyword evidence="5" id="KW-0598">Phosphotransferase system</keyword>
<proteinExistence type="predicted"/>
<dbReference type="PROSITE" id="PS51100">
    <property type="entry name" value="PTS_EIIB_TYPE_3"/>
    <property type="match status" value="1"/>
</dbReference>
<evidence type="ECO:0000256" key="7">
    <source>
        <dbReference type="PROSITE-ProRule" id="PRU00423"/>
    </source>
</evidence>
<evidence type="ECO:0000256" key="4">
    <source>
        <dbReference type="ARBA" id="ARBA00022679"/>
    </source>
</evidence>
<dbReference type="SUPFAM" id="SSF52794">
    <property type="entry name" value="PTS system IIB component-like"/>
    <property type="match status" value="1"/>
</dbReference>
<keyword evidence="3 9" id="KW-0762">Sugar transport</keyword>
<evidence type="ECO:0000313" key="9">
    <source>
        <dbReference type="EMBL" id="MBP1041008.1"/>
    </source>
</evidence>
<comment type="caution">
    <text evidence="9">The sequence shown here is derived from an EMBL/GenBank/DDBJ whole genome shotgun (WGS) entry which is preliminary data.</text>
</comment>
<dbReference type="PANTHER" id="PTHR34581">
    <property type="entry name" value="PTS SYSTEM N,N'-DIACETYLCHITOBIOSE-SPECIFIC EIIB COMPONENT"/>
    <property type="match status" value="1"/>
</dbReference>
<evidence type="ECO:0000313" key="10">
    <source>
        <dbReference type="Proteomes" id="UP000674938"/>
    </source>
</evidence>
<keyword evidence="6" id="KW-0418">Kinase</keyword>
<reference evidence="9" key="1">
    <citation type="submission" date="2020-12" db="EMBL/GenBank/DDBJ databases">
        <title>Vagococcus allomyrinae sp. nov. and Enterococcus lavae sp. nov., isolated from the larvae of Allomyrina dichotoma.</title>
        <authorList>
            <person name="Lee S.D."/>
        </authorList>
    </citation>
    <scope>NUCLEOTIDE SEQUENCE</scope>
    <source>
        <strain evidence="9">BWB3-3</strain>
    </source>
</reference>
<organism evidence="9 10">
    <name type="scientific">Vagococcus allomyrinae</name>
    <dbReference type="NCBI Taxonomy" id="2794353"/>
    <lineage>
        <taxon>Bacteria</taxon>
        <taxon>Bacillati</taxon>
        <taxon>Bacillota</taxon>
        <taxon>Bacilli</taxon>
        <taxon>Lactobacillales</taxon>
        <taxon>Enterococcaceae</taxon>
        <taxon>Vagococcus</taxon>
    </lineage>
</organism>